<accession>A0A7X0JBP8</accession>
<keyword evidence="2" id="KW-0378">Hydrolase</keyword>
<dbReference type="PANTHER" id="PTHR42850">
    <property type="entry name" value="METALLOPHOSPHOESTERASE"/>
    <property type="match status" value="1"/>
</dbReference>
<dbReference type="Gene3D" id="3.60.21.10">
    <property type="match status" value="1"/>
</dbReference>
<dbReference type="InterPro" id="IPR004843">
    <property type="entry name" value="Calcineurin-like_PHP"/>
</dbReference>
<dbReference type="GO" id="GO:0110154">
    <property type="term" value="P:RNA decapping"/>
    <property type="evidence" value="ECO:0007669"/>
    <property type="project" value="TreeGrafter"/>
</dbReference>
<evidence type="ECO:0000259" key="1">
    <source>
        <dbReference type="Pfam" id="PF00149"/>
    </source>
</evidence>
<dbReference type="RefSeq" id="WP_184505077.1">
    <property type="nucleotide sequence ID" value="NZ_JACHBT010000007.1"/>
</dbReference>
<dbReference type="InterPro" id="IPR029052">
    <property type="entry name" value="Metallo-depent_PP-like"/>
</dbReference>
<gene>
    <name evidence="2" type="ORF">F4693_001643</name>
</gene>
<dbReference type="SUPFAM" id="SSF56300">
    <property type="entry name" value="Metallo-dependent phosphatases"/>
    <property type="match status" value="1"/>
</dbReference>
<dbReference type="PANTHER" id="PTHR42850:SF4">
    <property type="entry name" value="ZINC-DEPENDENT ENDOPOLYPHOSPHATASE"/>
    <property type="match status" value="1"/>
</dbReference>
<reference evidence="2 3" key="1">
    <citation type="submission" date="2020-08" db="EMBL/GenBank/DDBJ databases">
        <title>The Agave Microbiome: Exploring the role of microbial communities in plant adaptations to desert environments.</title>
        <authorList>
            <person name="Partida-Martinez L.P."/>
        </authorList>
    </citation>
    <scope>NUCLEOTIDE SEQUENCE [LARGE SCALE GENOMIC DNA]</scope>
    <source>
        <strain evidence="2 3">AS3.13</strain>
    </source>
</reference>
<sequence>MIALRRETHRPRHGTRSGGRPLYAVGDVHGCYDLLRALLAEINRDAAERYPNVTPMLVMCGDYVDRGPDSAKVLTALTWLLRSGAVDVTLLEGNHEAMLRMFIDQPAAHARWLSFGGAATLQSYGVNVPDGNPDEATATMLRDRLLDAMPASHSRLLDCLEPMVITGDYAFVHAGVQPGVPLAAQRREDLLWIRGEFLDHLDPSAAVIVHGHTWKDDRATVLPHRIGIDTGAYETGVLTALRIEDETVEVIQAVDESRGQ</sequence>
<dbReference type="EMBL" id="JACHBT010000007">
    <property type="protein sequence ID" value="MBB6504670.1"/>
    <property type="molecule type" value="Genomic_DNA"/>
</dbReference>
<comment type="caution">
    <text evidence="2">The sequence shown here is derived from an EMBL/GenBank/DDBJ whole genome shotgun (WGS) entry which is preliminary data.</text>
</comment>
<evidence type="ECO:0000313" key="3">
    <source>
        <dbReference type="Proteomes" id="UP000522313"/>
    </source>
</evidence>
<reference evidence="2 3" key="2">
    <citation type="submission" date="2020-08" db="EMBL/GenBank/DDBJ databases">
        <authorList>
            <person name="Partida-Martinez L."/>
            <person name="Huntemann M."/>
            <person name="Clum A."/>
            <person name="Wang J."/>
            <person name="Palaniappan K."/>
            <person name="Ritter S."/>
            <person name="Chen I.-M."/>
            <person name="Stamatis D."/>
            <person name="Reddy T."/>
            <person name="O'Malley R."/>
            <person name="Daum C."/>
            <person name="Shapiro N."/>
            <person name="Ivanova N."/>
            <person name="Kyrpides N."/>
            <person name="Woyke T."/>
        </authorList>
    </citation>
    <scope>NUCLEOTIDE SEQUENCE [LARGE SCALE GENOMIC DNA]</scope>
    <source>
        <strain evidence="2 3">AS3.13</strain>
    </source>
</reference>
<dbReference type="Proteomes" id="UP000522313">
    <property type="component" value="Unassembled WGS sequence"/>
</dbReference>
<dbReference type="GO" id="GO:0005737">
    <property type="term" value="C:cytoplasm"/>
    <property type="evidence" value="ECO:0007669"/>
    <property type="project" value="TreeGrafter"/>
</dbReference>
<name>A0A7X0JBP8_9SPHN</name>
<protein>
    <submittedName>
        <fullName evidence="2">Serine/threonine protein phosphatase 1</fullName>
        <ecNumber evidence="2">3.1.3.16</ecNumber>
    </submittedName>
</protein>
<feature type="domain" description="Calcineurin-like phosphoesterase" evidence="1">
    <location>
        <begin position="22"/>
        <end position="213"/>
    </location>
</feature>
<dbReference type="GO" id="GO:0008803">
    <property type="term" value="F:bis(5'-nucleosyl)-tetraphosphatase (symmetrical) activity"/>
    <property type="evidence" value="ECO:0007669"/>
    <property type="project" value="TreeGrafter"/>
</dbReference>
<organism evidence="2 3">
    <name type="scientific">Sphingomonas endophytica</name>
    <dbReference type="NCBI Taxonomy" id="869719"/>
    <lineage>
        <taxon>Bacteria</taxon>
        <taxon>Pseudomonadati</taxon>
        <taxon>Pseudomonadota</taxon>
        <taxon>Alphaproteobacteria</taxon>
        <taxon>Sphingomonadales</taxon>
        <taxon>Sphingomonadaceae</taxon>
        <taxon>Sphingomonas</taxon>
    </lineage>
</organism>
<dbReference type="CDD" id="cd00144">
    <property type="entry name" value="MPP_PPP_family"/>
    <property type="match status" value="1"/>
</dbReference>
<dbReference type="GO" id="GO:0004722">
    <property type="term" value="F:protein serine/threonine phosphatase activity"/>
    <property type="evidence" value="ECO:0007669"/>
    <property type="project" value="UniProtKB-EC"/>
</dbReference>
<proteinExistence type="predicted"/>
<dbReference type="AlphaFoldDB" id="A0A7X0JBP8"/>
<dbReference type="EC" id="3.1.3.16" evidence="2"/>
<dbReference type="InterPro" id="IPR050126">
    <property type="entry name" value="Ap4A_hydrolase"/>
</dbReference>
<dbReference type="Pfam" id="PF00149">
    <property type="entry name" value="Metallophos"/>
    <property type="match status" value="1"/>
</dbReference>
<evidence type="ECO:0000313" key="2">
    <source>
        <dbReference type="EMBL" id="MBB6504670.1"/>
    </source>
</evidence>